<feature type="region of interest" description="Disordered" evidence="1">
    <location>
        <begin position="62"/>
        <end position="86"/>
    </location>
</feature>
<evidence type="ECO:0000313" key="2">
    <source>
        <dbReference type="EMBL" id="GAG31876.1"/>
    </source>
</evidence>
<comment type="caution">
    <text evidence="2">The sequence shown here is derived from an EMBL/GenBank/DDBJ whole genome shotgun (WGS) entry which is preliminary data.</text>
</comment>
<dbReference type="EMBL" id="BARS01048010">
    <property type="protein sequence ID" value="GAG31876.1"/>
    <property type="molecule type" value="Genomic_DNA"/>
</dbReference>
<proteinExistence type="predicted"/>
<organism evidence="2">
    <name type="scientific">marine sediment metagenome</name>
    <dbReference type="NCBI Taxonomy" id="412755"/>
    <lineage>
        <taxon>unclassified sequences</taxon>
        <taxon>metagenomes</taxon>
        <taxon>ecological metagenomes</taxon>
    </lineage>
</organism>
<protein>
    <submittedName>
        <fullName evidence="2">Uncharacterized protein</fullName>
    </submittedName>
</protein>
<gene>
    <name evidence="2" type="ORF">S01H1_72032</name>
</gene>
<feature type="compositionally biased region" description="Basic and acidic residues" evidence="1">
    <location>
        <begin position="64"/>
        <end position="86"/>
    </location>
</feature>
<sequence length="86" mass="10131">MIEILDEKFRNEVPYQTSCLNRGVSPVGIWGKNRKDGTQYKKEQCRTAYGEKKSLFLSWKKHKDSNVEENKREDKRAQAKKLEQSP</sequence>
<accession>X0Y4V6</accession>
<reference evidence="2" key="1">
    <citation type="journal article" date="2014" name="Front. Microbiol.">
        <title>High frequency of phylogenetically diverse reductive dehalogenase-homologous genes in deep subseafloor sedimentary metagenomes.</title>
        <authorList>
            <person name="Kawai M."/>
            <person name="Futagami T."/>
            <person name="Toyoda A."/>
            <person name="Takaki Y."/>
            <person name="Nishi S."/>
            <person name="Hori S."/>
            <person name="Arai W."/>
            <person name="Tsubouchi T."/>
            <person name="Morono Y."/>
            <person name="Uchiyama I."/>
            <person name="Ito T."/>
            <person name="Fujiyama A."/>
            <person name="Inagaki F."/>
            <person name="Takami H."/>
        </authorList>
    </citation>
    <scope>NUCLEOTIDE SEQUENCE</scope>
    <source>
        <strain evidence="2">Expedition CK06-06</strain>
    </source>
</reference>
<evidence type="ECO:0000256" key="1">
    <source>
        <dbReference type="SAM" id="MobiDB-lite"/>
    </source>
</evidence>
<name>X0Y4V6_9ZZZZ</name>
<dbReference type="AlphaFoldDB" id="X0Y4V6"/>